<proteinExistence type="predicted"/>
<keyword evidence="2" id="KW-0378">Hydrolase</keyword>
<evidence type="ECO:0000259" key="1">
    <source>
        <dbReference type="Pfam" id="PF12697"/>
    </source>
</evidence>
<dbReference type="EMBL" id="JAGQDE010000001">
    <property type="protein sequence ID" value="MBQ0957640.1"/>
    <property type="molecule type" value="Genomic_DNA"/>
</dbReference>
<gene>
    <name evidence="2" type="ORF">KAK06_01595</name>
</gene>
<dbReference type="Pfam" id="PF12697">
    <property type="entry name" value="Abhydrolase_6"/>
    <property type="match status" value="1"/>
</dbReference>
<dbReference type="GO" id="GO:0016787">
    <property type="term" value="F:hydrolase activity"/>
    <property type="evidence" value="ECO:0007669"/>
    <property type="project" value="UniProtKB-KW"/>
</dbReference>
<name>A0A940YQK2_9BURK</name>
<dbReference type="Gene3D" id="3.40.50.1820">
    <property type="entry name" value="alpha/beta hydrolase"/>
    <property type="match status" value="1"/>
</dbReference>
<sequence length="243" mass="26621">MATNTYVLVHGAWHTGAELDATAERLRARGHTVHCPTLAGNRPGDDRARTGLEDAARSLVDDLEQHQLQQVRLVGHSYGGMVISRTADLCPQRLARLVYVNAFVPQPGECLNDLVPPHYTALFDGVAAANGGAVMLPFPIWREAFINDADGALAQQAFDRLNPHPYKTFQDPITLSQPMAACPLPKSYVNCRMDSALPQSLGWHPRLSERLGLFRYIECSGSHEVWFTDPAAIAAAIEQAGRD</sequence>
<organism evidence="2 3">
    <name type="scientific">Ideonella aquatica</name>
    <dbReference type="NCBI Taxonomy" id="2824119"/>
    <lineage>
        <taxon>Bacteria</taxon>
        <taxon>Pseudomonadati</taxon>
        <taxon>Pseudomonadota</taxon>
        <taxon>Betaproteobacteria</taxon>
        <taxon>Burkholderiales</taxon>
        <taxon>Sphaerotilaceae</taxon>
        <taxon>Ideonella</taxon>
    </lineage>
</organism>
<comment type="caution">
    <text evidence="2">The sequence shown here is derived from an EMBL/GenBank/DDBJ whole genome shotgun (WGS) entry which is preliminary data.</text>
</comment>
<protein>
    <submittedName>
        <fullName evidence="2">Alpha/beta hydrolase</fullName>
    </submittedName>
</protein>
<dbReference type="InterPro" id="IPR052897">
    <property type="entry name" value="Sec-Metab_Biosynth_Hydrolase"/>
</dbReference>
<dbReference type="AlphaFoldDB" id="A0A940YQK2"/>
<reference evidence="2" key="1">
    <citation type="submission" date="2021-04" db="EMBL/GenBank/DDBJ databases">
        <title>The genome sequence of Ideonella sp. 4Y11.</title>
        <authorList>
            <person name="Liu Y."/>
        </authorList>
    </citation>
    <scope>NUCLEOTIDE SEQUENCE</scope>
    <source>
        <strain evidence="2">4Y11</strain>
    </source>
</reference>
<evidence type="ECO:0000313" key="2">
    <source>
        <dbReference type="EMBL" id="MBQ0957640.1"/>
    </source>
</evidence>
<dbReference type="PANTHER" id="PTHR37017:SF11">
    <property type="entry name" value="ESTERASE_LIPASE_THIOESTERASE DOMAIN-CONTAINING PROTEIN"/>
    <property type="match status" value="1"/>
</dbReference>
<dbReference type="RefSeq" id="WP_210799972.1">
    <property type="nucleotide sequence ID" value="NZ_JAGQDE010000001.1"/>
</dbReference>
<feature type="domain" description="AB hydrolase-1" evidence="1">
    <location>
        <begin position="7"/>
        <end position="236"/>
    </location>
</feature>
<dbReference type="SUPFAM" id="SSF53474">
    <property type="entry name" value="alpha/beta-Hydrolases"/>
    <property type="match status" value="1"/>
</dbReference>
<dbReference type="InterPro" id="IPR029058">
    <property type="entry name" value="AB_hydrolase_fold"/>
</dbReference>
<dbReference type="PANTHER" id="PTHR37017">
    <property type="entry name" value="AB HYDROLASE-1 DOMAIN-CONTAINING PROTEIN-RELATED"/>
    <property type="match status" value="1"/>
</dbReference>
<dbReference type="InterPro" id="IPR000073">
    <property type="entry name" value="AB_hydrolase_1"/>
</dbReference>
<evidence type="ECO:0000313" key="3">
    <source>
        <dbReference type="Proteomes" id="UP000678374"/>
    </source>
</evidence>
<keyword evidence="3" id="KW-1185">Reference proteome</keyword>
<accession>A0A940YQK2</accession>
<dbReference type="Proteomes" id="UP000678374">
    <property type="component" value="Unassembled WGS sequence"/>
</dbReference>